<dbReference type="EMBL" id="FNSV01000005">
    <property type="protein sequence ID" value="SEC87084.1"/>
    <property type="molecule type" value="Genomic_DNA"/>
</dbReference>
<dbReference type="InterPro" id="IPR036380">
    <property type="entry name" value="Isochorismatase-like_sf"/>
</dbReference>
<dbReference type="InterPro" id="IPR000868">
    <property type="entry name" value="Isochorismatase-like_dom"/>
</dbReference>
<sequence>MRGVIDRRNGWAAANWDHKRAVQCHSASTELLTVQHIIAGRDINNIGYCVLAVPGHLTVRSFFMELDPRTTAAMAVHCQGDVIGPTGAFVDFFYQQVTERRVIDQVSAVLGAVREAGGTVVYTRVAWKPDFSDLDVNSPLLGIVAQSGCLKEGSELAEIVEPLKPHGDDTVLTHQRIGAFAGTDLDTILRDKGITTLLFAGVATNASVEGTARVASDLGYRVVIVEDACSAATPEAHEASINSLGLLAEIATADAIRTALTASVGTTA</sequence>
<evidence type="ECO:0000256" key="1">
    <source>
        <dbReference type="ARBA" id="ARBA00022801"/>
    </source>
</evidence>
<keyword evidence="4" id="KW-1185">Reference proteome</keyword>
<dbReference type="Proteomes" id="UP000183561">
    <property type="component" value="Unassembled WGS sequence"/>
</dbReference>
<organism evidence="3 4">
    <name type="scientific">Rhodococcus koreensis</name>
    <dbReference type="NCBI Taxonomy" id="99653"/>
    <lineage>
        <taxon>Bacteria</taxon>
        <taxon>Bacillati</taxon>
        <taxon>Actinomycetota</taxon>
        <taxon>Actinomycetes</taxon>
        <taxon>Mycobacteriales</taxon>
        <taxon>Nocardiaceae</taxon>
        <taxon>Rhodococcus</taxon>
    </lineage>
</organism>
<dbReference type="InterPro" id="IPR050272">
    <property type="entry name" value="Isochorismatase-like_hydrls"/>
</dbReference>
<proteinExistence type="predicted"/>
<name>A0A1H4W3H6_9NOCA</name>
<protein>
    <submittedName>
        <fullName evidence="3">Nicotinamidase-related amidase</fullName>
    </submittedName>
</protein>
<dbReference type="AlphaFoldDB" id="A0A1H4W3H6"/>
<gene>
    <name evidence="3" type="ORF">SAMN04490239_5785</name>
</gene>
<keyword evidence="1" id="KW-0378">Hydrolase</keyword>
<accession>A0A1H4W3H6</accession>
<dbReference type="Gene3D" id="3.40.50.850">
    <property type="entry name" value="Isochorismatase-like"/>
    <property type="match status" value="1"/>
</dbReference>
<dbReference type="SUPFAM" id="SSF52499">
    <property type="entry name" value="Isochorismatase-like hydrolases"/>
    <property type="match status" value="1"/>
</dbReference>
<evidence type="ECO:0000313" key="4">
    <source>
        <dbReference type="Proteomes" id="UP000183561"/>
    </source>
</evidence>
<dbReference type="GO" id="GO:0016787">
    <property type="term" value="F:hydrolase activity"/>
    <property type="evidence" value="ECO:0007669"/>
    <property type="project" value="UniProtKB-KW"/>
</dbReference>
<dbReference type="Pfam" id="PF00857">
    <property type="entry name" value="Isochorismatase"/>
    <property type="match status" value="1"/>
</dbReference>
<dbReference type="PANTHER" id="PTHR43540">
    <property type="entry name" value="PEROXYUREIDOACRYLATE/UREIDOACRYLATE AMIDOHYDROLASE-RELATED"/>
    <property type="match status" value="1"/>
</dbReference>
<feature type="domain" description="Isochorismatase-like" evidence="2">
    <location>
        <begin position="91"/>
        <end position="253"/>
    </location>
</feature>
<dbReference type="CDD" id="cd00431">
    <property type="entry name" value="cysteine_hydrolases"/>
    <property type="match status" value="1"/>
</dbReference>
<evidence type="ECO:0000259" key="2">
    <source>
        <dbReference type="Pfam" id="PF00857"/>
    </source>
</evidence>
<evidence type="ECO:0000313" key="3">
    <source>
        <dbReference type="EMBL" id="SEC87084.1"/>
    </source>
</evidence>
<reference evidence="4" key="1">
    <citation type="submission" date="2016-10" db="EMBL/GenBank/DDBJ databases">
        <authorList>
            <person name="Varghese N."/>
            <person name="Submissions S."/>
        </authorList>
    </citation>
    <scope>NUCLEOTIDE SEQUENCE [LARGE SCALE GENOMIC DNA]</scope>
    <source>
        <strain evidence="4">DSM 44498</strain>
    </source>
</reference>